<organism evidence="2 3">
    <name type="scientific">Paraburkholderia phenazinium</name>
    <dbReference type="NCBI Taxonomy" id="60549"/>
    <lineage>
        <taxon>Bacteria</taxon>
        <taxon>Pseudomonadati</taxon>
        <taxon>Pseudomonadota</taxon>
        <taxon>Betaproteobacteria</taxon>
        <taxon>Burkholderiales</taxon>
        <taxon>Burkholderiaceae</taxon>
        <taxon>Paraburkholderia</taxon>
    </lineage>
</organism>
<reference evidence="2 3" key="1">
    <citation type="submission" date="2016-10" db="EMBL/GenBank/DDBJ databases">
        <authorList>
            <person name="de Groot N.N."/>
        </authorList>
    </citation>
    <scope>NUCLEOTIDE SEQUENCE [LARGE SCALE GENOMIC DNA]</scope>
    <source>
        <strain evidence="2 3">LMG 2247</strain>
    </source>
</reference>
<feature type="transmembrane region" description="Helical" evidence="1">
    <location>
        <begin position="30"/>
        <end position="48"/>
    </location>
</feature>
<dbReference type="EMBL" id="FNCJ01000015">
    <property type="protein sequence ID" value="SDH94322.1"/>
    <property type="molecule type" value="Genomic_DNA"/>
</dbReference>
<evidence type="ECO:0000256" key="1">
    <source>
        <dbReference type="SAM" id="Phobius"/>
    </source>
</evidence>
<gene>
    <name evidence="2" type="ORF">SAMN05216466_11527</name>
</gene>
<name>A0A1G8GIY1_9BURK</name>
<dbReference type="Proteomes" id="UP000199706">
    <property type="component" value="Unassembled WGS sequence"/>
</dbReference>
<evidence type="ECO:0000313" key="3">
    <source>
        <dbReference type="Proteomes" id="UP000199706"/>
    </source>
</evidence>
<evidence type="ECO:0008006" key="4">
    <source>
        <dbReference type="Google" id="ProtNLM"/>
    </source>
</evidence>
<protein>
    <recommendedName>
        <fullName evidence="4">Small integral membrane protein</fullName>
    </recommendedName>
</protein>
<keyword evidence="1" id="KW-0472">Membrane</keyword>
<dbReference type="AlphaFoldDB" id="A0A1G8GIY1"/>
<keyword evidence="1" id="KW-0812">Transmembrane</keyword>
<dbReference type="RefSeq" id="WP_175773060.1">
    <property type="nucleotide sequence ID" value="NZ_CADERL010000029.1"/>
</dbReference>
<sequence>MTLVIYLVGWLFLIGGVCWALVAMHVAQHTIEIVAVIMLGVAIITGATRTRNRDRS</sequence>
<keyword evidence="1" id="KW-1133">Transmembrane helix</keyword>
<evidence type="ECO:0000313" key="2">
    <source>
        <dbReference type="EMBL" id="SDH94322.1"/>
    </source>
</evidence>
<accession>A0A1G8GIY1</accession>
<proteinExistence type="predicted"/>